<reference evidence="3 4" key="1">
    <citation type="submission" date="2018-08" db="EMBL/GenBank/DDBJ databases">
        <title>Chitinophaga sp. K20C18050901, a novel bacterium isolated from forest soil.</title>
        <authorList>
            <person name="Wang C."/>
        </authorList>
    </citation>
    <scope>NUCLEOTIDE SEQUENCE [LARGE SCALE GENOMIC DNA]</scope>
    <source>
        <strain evidence="3 4">K20C18050901</strain>
    </source>
</reference>
<comment type="caution">
    <text evidence="3">The sequence shown here is derived from an EMBL/GenBank/DDBJ whole genome shotgun (WGS) entry which is preliminary data.</text>
</comment>
<feature type="region of interest" description="Disordered" evidence="1">
    <location>
        <begin position="22"/>
        <end position="61"/>
    </location>
</feature>
<proteinExistence type="predicted"/>
<feature type="compositionally biased region" description="Basic and acidic residues" evidence="1">
    <location>
        <begin position="28"/>
        <end position="41"/>
    </location>
</feature>
<dbReference type="RefSeq" id="WP_116855255.1">
    <property type="nucleotide sequence ID" value="NZ_QTJV01000007.1"/>
</dbReference>
<gene>
    <name evidence="3" type="ORF">DXN04_20515</name>
</gene>
<protein>
    <recommendedName>
        <fullName evidence="5">Acid-shock protein</fullName>
    </recommendedName>
</protein>
<evidence type="ECO:0000256" key="1">
    <source>
        <dbReference type="SAM" id="MobiDB-lite"/>
    </source>
</evidence>
<evidence type="ECO:0000313" key="4">
    <source>
        <dbReference type="Proteomes" id="UP000261174"/>
    </source>
</evidence>
<dbReference type="AlphaFoldDB" id="A0A3E1P085"/>
<evidence type="ECO:0008006" key="5">
    <source>
        <dbReference type="Google" id="ProtNLM"/>
    </source>
</evidence>
<dbReference type="EMBL" id="QTJV01000007">
    <property type="protein sequence ID" value="RFM33408.1"/>
    <property type="molecule type" value="Genomic_DNA"/>
</dbReference>
<feature type="signal peptide" evidence="2">
    <location>
        <begin position="1"/>
        <end position="22"/>
    </location>
</feature>
<accession>A0A3E1P085</accession>
<feature type="chain" id="PRO_5017604786" description="Acid-shock protein" evidence="2">
    <location>
        <begin position="23"/>
        <end position="61"/>
    </location>
</feature>
<dbReference type="Proteomes" id="UP000261174">
    <property type="component" value="Unassembled WGS sequence"/>
</dbReference>
<keyword evidence="4" id="KW-1185">Reference proteome</keyword>
<organism evidence="3 4">
    <name type="scientific">Chitinophaga silvisoli</name>
    <dbReference type="NCBI Taxonomy" id="2291814"/>
    <lineage>
        <taxon>Bacteria</taxon>
        <taxon>Pseudomonadati</taxon>
        <taxon>Bacteroidota</taxon>
        <taxon>Chitinophagia</taxon>
        <taxon>Chitinophagales</taxon>
        <taxon>Chitinophagaceae</taxon>
        <taxon>Chitinophaga</taxon>
    </lineage>
</organism>
<keyword evidence="2" id="KW-0732">Signal</keyword>
<name>A0A3E1P085_9BACT</name>
<sequence>MNIKKSLIVAAVAMSVSAVTFAQTPAEKPAKKEKAKTEKPAADTAKVHKAHKPAATPKKGA</sequence>
<evidence type="ECO:0000313" key="3">
    <source>
        <dbReference type="EMBL" id="RFM33408.1"/>
    </source>
</evidence>
<evidence type="ECO:0000256" key="2">
    <source>
        <dbReference type="SAM" id="SignalP"/>
    </source>
</evidence>